<gene>
    <name evidence="2" type="ORF">ERS852417_02525</name>
</gene>
<dbReference type="RefSeq" id="WP_015515973.1">
    <property type="nucleotide sequence ID" value="NZ_CYYW01000022.1"/>
</dbReference>
<proteinExistence type="predicted"/>
<keyword evidence="1" id="KW-1133">Transmembrane helix</keyword>
<name>A0A174FVG0_9FIRM</name>
<evidence type="ECO:0000313" key="3">
    <source>
        <dbReference type="Proteomes" id="UP000095384"/>
    </source>
</evidence>
<dbReference type="Proteomes" id="UP000095384">
    <property type="component" value="Unassembled WGS sequence"/>
</dbReference>
<organism evidence="2 3">
    <name type="scientific">Agathobacter rectalis</name>
    <dbReference type="NCBI Taxonomy" id="39491"/>
    <lineage>
        <taxon>Bacteria</taxon>
        <taxon>Bacillati</taxon>
        <taxon>Bacillota</taxon>
        <taxon>Clostridia</taxon>
        <taxon>Lachnospirales</taxon>
        <taxon>Lachnospiraceae</taxon>
        <taxon>Agathobacter</taxon>
    </lineage>
</organism>
<dbReference type="AlphaFoldDB" id="A0A174FVG0"/>
<sequence>METIKIQHLFGRFFIFFLLLIVVVFAEEYSINRLCLNINGFPFIFMNAFMIVGIAYIYQKATRKLFIKEFEYEIYEDFFYINGNKYEYQDVIKCEIHYFDYFFINVLCLHIDMKNTSKSPLLLYSEDLDEGIDYKDIQLFKFYESVSEHLRIR</sequence>
<keyword evidence="1" id="KW-0472">Membrane</keyword>
<feature type="transmembrane region" description="Helical" evidence="1">
    <location>
        <begin position="38"/>
        <end position="58"/>
    </location>
</feature>
<reference evidence="2 3" key="1">
    <citation type="submission" date="2015-09" db="EMBL/GenBank/DDBJ databases">
        <authorList>
            <consortium name="Pathogen Informatics"/>
        </authorList>
    </citation>
    <scope>NUCLEOTIDE SEQUENCE [LARGE SCALE GENOMIC DNA]</scope>
    <source>
        <strain evidence="2 3">2789STDY5608860</strain>
    </source>
</reference>
<evidence type="ECO:0000256" key="1">
    <source>
        <dbReference type="SAM" id="Phobius"/>
    </source>
</evidence>
<keyword evidence="1" id="KW-0812">Transmembrane</keyword>
<protein>
    <submittedName>
        <fullName evidence="2">Uncharacterized protein</fullName>
    </submittedName>
</protein>
<dbReference type="EMBL" id="CYYW01000022">
    <property type="protein sequence ID" value="CUO53721.1"/>
    <property type="molecule type" value="Genomic_DNA"/>
</dbReference>
<accession>A0A174FVG0</accession>
<feature type="transmembrane region" description="Helical" evidence="1">
    <location>
        <begin position="9"/>
        <end position="26"/>
    </location>
</feature>
<evidence type="ECO:0000313" key="2">
    <source>
        <dbReference type="EMBL" id="CUO53721.1"/>
    </source>
</evidence>